<dbReference type="Pfam" id="PF18895">
    <property type="entry name" value="T4SS_pilin"/>
    <property type="match status" value="1"/>
</dbReference>
<evidence type="ECO:0000313" key="2">
    <source>
        <dbReference type="EMBL" id="OHA70667.1"/>
    </source>
</evidence>
<dbReference type="Proteomes" id="UP000177078">
    <property type="component" value="Unassembled WGS sequence"/>
</dbReference>
<reference evidence="2 3" key="1">
    <citation type="journal article" date="2016" name="Nat. Commun.">
        <title>Thousands of microbial genomes shed light on interconnected biogeochemical processes in an aquifer system.</title>
        <authorList>
            <person name="Anantharaman K."/>
            <person name="Brown C.T."/>
            <person name="Hug L.A."/>
            <person name="Sharon I."/>
            <person name="Castelle C.J."/>
            <person name="Probst A.J."/>
            <person name="Thomas B.C."/>
            <person name="Singh A."/>
            <person name="Wilkins M.J."/>
            <person name="Karaoz U."/>
            <person name="Brodie E.L."/>
            <person name="Williams K.H."/>
            <person name="Hubbard S.S."/>
            <person name="Banfield J.F."/>
        </authorList>
    </citation>
    <scope>NUCLEOTIDE SEQUENCE [LARGE SCALE GENOMIC DNA]</scope>
</reference>
<evidence type="ECO:0000313" key="3">
    <source>
        <dbReference type="Proteomes" id="UP000177078"/>
    </source>
</evidence>
<proteinExistence type="predicted"/>
<organism evidence="2 3">
    <name type="scientific">Candidatus Wildermuthbacteria bacterium RIFCSPHIGHO2_12_FULL_40_12</name>
    <dbReference type="NCBI Taxonomy" id="1802457"/>
    <lineage>
        <taxon>Bacteria</taxon>
        <taxon>Candidatus Wildermuthiibacteriota</taxon>
    </lineage>
</organism>
<feature type="transmembrane region" description="Helical" evidence="1">
    <location>
        <begin position="85"/>
        <end position="106"/>
    </location>
</feature>
<evidence type="ECO:0000256" key="1">
    <source>
        <dbReference type="SAM" id="Phobius"/>
    </source>
</evidence>
<protein>
    <submittedName>
        <fullName evidence="2">Uncharacterized protein</fullName>
    </submittedName>
</protein>
<keyword evidence="1" id="KW-0812">Transmembrane</keyword>
<keyword evidence="1" id="KW-0472">Membrane</keyword>
<dbReference type="EMBL" id="MHUC01000023">
    <property type="protein sequence ID" value="OHA70667.1"/>
    <property type="molecule type" value="Genomic_DNA"/>
</dbReference>
<comment type="caution">
    <text evidence="2">The sequence shown here is derived from an EMBL/GenBank/DDBJ whole genome shotgun (WGS) entry which is preliminary data.</text>
</comment>
<keyword evidence="1" id="KW-1133">Transmembrane helix</keyword>
<name>A0A1G2RD64_9BACT</name>
<sequence>MSIYLRRLMIAIGLTVVLLTMAVEVRAVDLENPIKAGTIPELIYLIVKIIFNLALWIAPLMIIIAGFYFVTAGGNPTQINNAKQLIMWTLIGLAITFLALGITNFLQEELFSP</sequence>
<dbReference type="AlphaFoldDB" id="A0A1G2RD64"/>
<accession>A0A1G2RD64</accession>
<feature type="transmembrane region" description="Helical" evidence="1">
    <location>
        <begin position="43"/>
        <end position="73"/>
    </location>
</feature>
<gene>
    <name evidence="2" type="ORF">A3F15_01570</name>
</gene>
<dbReference type="STRING" id="1802457.A3F15_01570"/>
<dbReference type="InterPro" id="IPR043993">
    <property type="entry name" value="T4SS_pilin"/>
</dbReference>